<keyword evidence="3" id="KW-0732">Signal</keyword>
<feature type="chain" id="PRO_5045146017" evidence="3">
    <location>
        <begin position="24"/>
        <end position="394"/>
    </location>
</feature>
<dbReference type="RefSeq" id="WP_167188856.1">
    <property type="nucleotide sequence ID" value="NZ_JAASQL010000003.1"/>
</dbReference>
<dbReference type="InterPro" id="IPR013320">
    <property type="entry name" value="ConA-like_dom_sf"/>
</dbReference>
<evidence type="ECO:0000256" key="2">
    <source>
        <dbReference type="SAM" id="MobiDB-lite"/>
    </source>
</evidence>
<evidence type="ECO:0000256" key="3">
    <source>
        <dbReference type="SAM" id="SignalP"/>
    </source>
</evidence>
<comment type="caution">
    <text evidence="5">The sequence shown here is derived from an EMBL/GenBank/DDBJ whole genome shotgun (WGS) entry which is preliminary data.</text>
</comment>
<accession>A0ABX0UAP1</accession>
<reference evidence="5 6" key="1">
    <citation type="submission" date="2020-03" db="EMBL/GenBank/DDBJ databases">
        <title>Genomic Encyclopedia of Type Strains, Phase IV (KMG-IV): sequencing the most valuable type-strain genomes for metagenomic binning, comparative biology and taxonomic classification.</title>
        <authorList>
            <person name="Goeker M."/>
        </authorList>
    </citation>
    <scope>NUCLEOTIDE SEQUENCE [LARGE SCALE GENOMIC DNA]</scope>
    <source>
        <strain evidence="5 6">DSM 101599</strain>
    </source>
</reference>
<dbReference type="InterPro" id="IPR000757">
    <property type="entry name" value="Beta-glucanase-like"/>
</dbReference>
<evidence type="ECO:0000256" key="1">
    <source>
        <dbReference type="ARBA" id="ARBA00006865"/>
    </source>
</evidence>
<keyword evidence="5" id="KW-0378">Hydrolase</keyword>
<sequence>MKLIRLVLTLAVYFTLLSCSTNTKEIVVSPDPVDSVKEDTEETEEEEDDDESGNEEQTYEPAEGKPSAALSSCSPENDILYDAPVNNNIHEVNLSEFDMGDWQLVDELSDEFDYAAGKTASVFLSKWKFGFVNNYTGPAPTQWSGDQITFETLEGANRAIVLTPSETGTGANRTLKCGMISSKAKSSYPIFQEAKVKISNSQLANAVWMLSGESGTTEEIDNLEAYGPRLRPDNTLCDYPYYADRIHLSHHTFKTVGGQRMDYQPKIQTWMSRKKTEGDCSRDNEVVWSEDYHYFGVKWVNEQRLEYFVDGKRVKVVTGLRVKDGIDPESYTACNGLTREMHMIISQAAQAWRYGGATNFWNSSDIKTGPNAKMYVDWIRVYSPTGTVNNRSCN</sequence>
<comment type="similarity">
    <text evidence="1">Belongs to the glycosyl hydrolase 16 family.</text>
</comment>
<feature type="signal peptide" evidence="3">
    <location>
        <begin position="1"/>
        <end position="23"/>
    </location>
</feature>
<evidence type="ECO:0000259" key="4">
    <source>
        <dbReference type="PROSITE" id="PS51762"/>
    </source>
</evidence>
<protein>
    <submittedName>
        <fullName evidence="5">Agarase</fullName>
        <ecNumber evidence="5">3.2.1.81</ecNumber>
    </submittedName>
</protein>
<feature type="domain" description="GH16" evidence="4">
    <location>
        <begin position="100"/>
        <end position="387"/>
    </location>
</feature>
<feature type="compositionally biased region" description="Acidic residues" evidence="2">
    <location>
        <begin position="39"/>
        <end position="58"/>
    </location>
</feature>
<name>A0ABX0UAP1_9FLAO</name>
<dbReference type="SUPFAM" id="SSF49899">
    <property type="entry name" value="Concanavalin A-like lectins/glucanases"/>
    <property type="match status" value="1"/>
</dbReference>
<gene>
    <name evidence="5" type="ORF">FHR24_002355</name>
</gene>
<feature type="region of interest" description="Disordered" evidence="2">
    <location>
        <begin position="30"/>
        <end position="73"/>
    </location>
</feature>
<dbReference type="Proteomes" id="UP000745859">
    <property type="component" value="Unassembled WGS sequence"/>
</dbReference>
<keyword evidence="6" id="KW-1185">Reference proteome</keyword>
<keyword evidence="5" id="KW-0326">Glycosidase</keyword>
<evidence type="ECO:0000313" key="6">
    <source>
        <dbReference type="Proteomes" id="UP000745859"/>
    </source>
</evidence>
<dbReference type="PROSITE" id="PS51762">
    <property type="entry name" value="GH16_2"/>
    <property type="match status" value="1"/>
</dbReference>
<dbReference type="PROSITE" id="PS51257">
    <property type="entry name" value="PROKAR_LIPOPROTEIN"/>
    <property type="match status" value="1"/>
</dbReference>
<evidence type="ECO:0000313" key="5">
    <source>
        <dbReference type="EMBL" id="NIJ45884.1"/>
    </source>
</evidence>
<proteinExistence type="inferred from homology"/>
<dbReference type="EC" id="3.2.1.81" evidence="5"/>
<dbReference type="EMBL" id="JAASQL010000003">
    <property type="protein sequence ID" value="NIJ45884.1"/>
    <property type="molecule type" value="Genomic_DNA"/>
</dbReference>
<dbReference type="GO" id="GO:0033916">
    <property type="term" value="F:beta-agarase activity"/>
    <property type="evidence" value="ECO:0007669"/>
    <property type="project" value="UniProtKB-EC"/>
</dbReference>
<organism evidence="5 6">
    <name type="scientific">Wenyingzhuangia heitensis</name>
    <dbReference type="NCBI Taxonomy" id="1487859"/>
    <lineage>
        <taxon>Bacteria</taxon>
        <taxon>Pseudomonadati</taxon>
        <taxon>Bacteroidota</taxon>
        <taxon>Flavobacteriia</taxon>
        <taxon>Flavobacteriales</taxon>
        <taxon>Flavobacteriaceae</taxon>
        <taxon>Wenyingzhuangia</taxon>
    </lineage>
</organism>
<dbReference type="Gene3D" id="2.60.120.200">
    <property type="match status" value="1"/>
</dbReference>